<feature type="transmembrane region" description="Helical" evidence="1">
    <location>
        <begin position="42"/>
        <end position="62"/>
    </location>
</feature>
<name>A0A6L3ZIC3_9FLAO</name>
<keyword evidence="3" id="KW-1185">Reference proteome</keyword>
<feature type="transmembrane region" description="Helical" evidence="1">
    <location>
        <begin position="137"/>
        <end position="163"/>
    </location>
</feature>
<dbReference type="Proteomes" id="UP000484164">
    <property type="component" value="Unassembled WGS sequence"/>
</dbReference>
<accession>A0A6L3ZIC3</accession>
<evidence type="ECO:0000313" key="3">
    <source>
        <dbReference type="Proteomes" id="UP000484164"/>
    </source>
</evidence>
<evidence type="ECO:0000313" key="2">
    <source>
        <dbReference type="EMBL" id="KAB2817373.1"/>
    </source>
</evidence>
<keyword evidence="1" id="KW-0812">Transmembrane</keyword>
<proteinExistence type="predicted"/>
<gene>
    <name evidence="2" type="ORF">F8C82_02975</name>
</gene>
<keyword evidence="1" id="KW-1133">Transmembrane helix</keyword>
<keyword evidence="1" id="KW-0472">Membrane</keyword>
<feature type="transmembrane region" description="Helical" evidence="1">
    <location>
        <begin position="82"/>
        <end position="103"/>
    </location>
</feature>
<evidence type="ECO:0000256" key="1">
    <source>
        <dbReference type="SAM" id="Phobius"/>
    </source>
</evidence>
<sequence length="166" mass="18226">MIDTLDDDVHNEGSNDFLLNSSLTKTITTYSKWGKFISITSYILLGLLLLVGLYLIMSGISASTYSDHRNAYGTFLNRSSGGSIVLVGFIYVVISVVAIYPIFRFHQSCTSGARAIRSASVAEGIYALEKLTQAVKFYGILLIIYLAFIIVTFFIAMLTAMAATNY</sequence>
<comment type="caution">
    <text evidence="2">The sequence shown here is derived from an EMBL/GenBank/DDBJ whole genome shotgun (WGS) entry which is preliminary data.</text>
</comment>
<protein>
    <submittedName>
        <fullName evidence="2">Uncharacterized protein</fullName>
    </submittedName>
</protein>
<dbReference type="EMBL" id="WBVQ01000001">
    <property type="protein sequence ID" value="KAB2817373.1"/>
    <property type="molecule type" value="Genomic_DNA"/>
</dbReference>
<dbReference type="AlphaFoldDB" id="A0A6L3ZIC3"/>
<dbReference type="RefSeq" id="WP_151691944.1">
    <property type="nucleotide sequence ID" value="NZ_BMGX01000002.1"/>
</dbReference>
<organism evidence="2 3">
    <name type="scientific">Phaeocystidibacter marisrubri</name>
    <dbReference type="NCBI Taxonomy" id="1577780"/>
    <lineage>
        <taxon>Bacteria</taxon>
        <taxon>Pseudomonadati</taxon>
        <taxon>Bacteroidota</taxon>
        <taxon>Flavobacteriia</taxon>
        <taxon>Flavobacteriales</taxon>
        <taxon>Phaeocystidibacteraceae</taxon>
        <taxon>Phaeocystidibacter</taxon>
    </lineage>
</organism>
<reference evidence="2 3" key="1">
    <citation type="submission" date="2019-10" db="EMBL/GenBank/DDBJ databases">
        <title>Genome sequence of Phaeocystidibacter marisrubri JCM30614 (type strain).</title>
        <authorList>
            <person name="Bowman J.P."/>
        </authorList>
    </citation>
    <scope>NUCLEOTIDE SEQUENCE [LARGE SCALE GENOMIC DNA]</scope>
    <source>
        <strain evidence="2 3">JCM 30614</strain>
    </source>
</reference>